<gene>
    <name evidence="2" type="ORF">G8770_21215</name>
</gene>
<dbReference type="Gene3D" id="3.30.1330.60">
    <property type="entry name" value="OmpA-like domain"/>
    <property type="match status" value="1"/>
</dbReference>
<protein>
    <submittedName>
        <fullName evidence="2">DUF748 domain-containing protein</fullName>
    </submittedName>
</protein>
<feature type="region of interest" description="Disordered" evidence="1">
    <location>
        <begin position="1"/>
        <end position="39"/>
    </location>
</feature>
<dbReference type="InterPro" id="IPR036737">
    <property type="entry name" value="OmpA-like_sf"/>
</dbReference>
<accession>A0A9E5MPJ5</accession>
<dbReference type="EMBL" id="JAAONZ010000024">
    <property type="protein sequence ID" value="NHO68076.1"/>
    <property type="molecule type" value="Genomic_DNA"/>
</dbReference>
<evidence type="ECO:0000256" key="1">
    <source>
        <dbReference type="SAM" id="MobiDB-lite"/>
    </source>
</evidence>
<comment type="caution">
    <text evidence="2">The sequence shown here is derived from an EMBL/GenBank/DDBJ whole genome shotgun (WGS) entry which is preliminary data.</text>
</comment>
<dbReference type="Proteomes" id="UP000787472">
    <property type="component" value="Unassembled WGS sequence"/>
</dbReference>
<evidence type="ECO:0000313" key="3">
    <source>
        <dbReference type="Proteomes" id="UP000787472"/>
    </source>
</evidence>
<proteinExistence type="predicted"/>
<evidence type="ECO:0000313" key="2">
    <source>
        <dbReference type="EMBL" id="NHO68076.1"/>
    </source>
</evidence>
<organism evidence="2 3">
    <name type="scientific">Pseudomaricurvus hydrocarbonicus</name>
    <dbReference type="NCBI Taxonomy" id="1470433"/>
    <lineage>
        <taxon>Bacteria</taxon>
        <taxon>Pseudomonadati</taxon>
        <taxon>Pseudomonadota</taxon>
        <taxon>Gammaproteobacteria</taxon>
        <taxon>Cellvibrionales</taxon>
        <taxon>Cellvibrionaceae</taxon>
        <taxon>Pseudomaricurvus</taxon>
    </lineage>
</organism>
<reference evidence="2" key="1">
    <citation type="submission" date="2020-03" db="EMBL/GenBank/DDBJ databases">
        <authorList>
            <person name="Guo F."/>
        </authorList>
    </citation>
    <scope>NUCLEOTIDE SEQUENCE</scope>
    <source>
        <strain evidence="2">JCM 30134</strain>
    </source>
</reference>
<keyword evidence="3" id="KW-1185">Reference proteome</keyword>
<dbReference type="Pfam" id="PF05359">
    <property type="entry name" value="DUF748"/>
    <property type="match status" value="1"/>
</dbReference>
<dbReference type="InterPro" id="IPR008023">
    <property type="entry name" value="DUF748"/>
</dbReference>
<feature type="compositionally biased region" description="Polar residues" evidence="1">
    <location>
        <begin position="1"/>
        <end position="19"/>
    </location>
</feature>
<dbReference type="AlphaFoldDB" id="A0A9E5MPJ5"/>
<name>A0A9E5MPJ5_9GAMM</name>
<sequence length="418" mass="44743">MGTGNDRPQASSSLASNPDASPLDATPDDKSAEPNPPAGAAVPVLIKKITLGPDVLAKVSDRGVKPAFVEKLQLNALELTDVSLTDRQLPSTVLLDMRLSNDATVKAEGQFNVASKSTDLELAVEGYQLLSLSGYSSQFTGYALESGVFNLTSSVKVADNVMDTKNQAIMHHISLRPEQTDQVEKFAHQLTMPLDQALDLLRDSDDQIKLNVPVKGALNDPDVDIQQVINKALGGAMKKASMLVLKSLLQPYGAIITVAQMAGEKMTEVHLDPIVFDAGSVELNSVAKDYSGKIAAMVNDREALTLKLCGVTNSQDAQFLVTTAGAAAPGQDTTTAVADEARVASQAQQSEPQVLSQQQLQQQAQQQRERLDQLGADRTQAVKQYLQTTLNVKPRQLLVCLPEHRDKADAPSGVVLSI</sequence>